<protein>
    <submittedName>
        <fullName evidence="2">Uncharacterized protein</fullName>
    </submittedName>
</protein>
<accession>A0ABT7G3P9</accession>
<keyword evidence="1" id="KW-0472">Membrane</keyword>
<feature type="transmembrane region" description="Helical" evidence="1">
    <location>
        <begin position="50"/>
        <end position="69"/>
    </location>
</feature>
<feature type="transmembrane region" description="Helical" evidence="1">
    <location>
        <begin position="76"/>
        <end position="96"/>
    </location>
</feature>
<dbReference type="EMBL" id="JASNVK010000017">
    <property type="protein sequence ID" value="MDK4301370.1"/>
    <property type="molecule type" value="Genomic_DNA"/>
</dbReference>
<name>A0ABT7G3P9_9CORY</name>
<feature type="transmembrane region" description="Helical" evidence="1">
    <location>
        <begin position="20"/>
        <end position="38"/>
    </location>
</feature>
<organism evidence="2 3">
    <name type="scientific">Corynebacterium propinquum</name>
    <dbReference type="NCBI Taxonomy" id="43769"/>
    <lineage>
        <taxon>Bacteria</taxon>
        <taxon>Bacillati</taxon>
        <taxon>Actinomycetota</taxon>
        <taxon>Actinomycetes</taxon>
        <taxon>Mycobacteriales</taxon>
        <taxon>Corynebacteriaceae</taxon>
        <taxon>Corynebacterium</taxon>
    </lineage>
</organism>
<evidence type="ECO:0000256" key="1">
    <source>
        <dbReference type="SAM" id="Phobius"/>
    </source>
</evidence>
<dbReference type="RefSeq" id="WP_144737570.1">
    <property type="nucleotide sequence ID" value="NZ_JASNUG010000004.1"/>
</dbReference>
<comment type="caution">
    <text evidence="2">The sequence shown here is derived from an EMBL/GenBank/DDBJ whole genome shotgun (WGS) entry which is preliminary data.</text>
</comment>
<sequence length="130" mass="14024">MGTPNGVWIRGGYMSSRKMFVLVFGVIYTAITGGYSGIKWIDSSGIYEILHVILFACVILTASVAVHLIKKDRLLQCFLVSGTALSLIYAGIAVLSEDYNGLILPAVVAVVFLVLPQARQWIEAGSTTRG</sequence>
<proteinExistence type="predicted"/>
<gene>
    <name evidence="2" type="ORF">QPX45_08995</name>
</gene>
<feature type="transmembrane region" description="Helical" evidence="1">
    <location>
        <begin position="102"/>
        <end position="122"/>
    </location>
</feature>
<keyword evidence="1" id="KW-0812">Transmembrane</keyword>
<evidence type="ECO:0000313" key="3">
    <source>
        <dbReference type="Proteomes" id="UP001243856"/>
    </source>
</evidence>
<dbReference type="Proteomes" id="UP001243856">
    <property type="component" value="Unassembled WGS sequence"/>
</dbReference>
<keyword evidence="1" id="KW-1133">Transmembrane helix</keyword>
<evidence type="ECO:0000313" key="2">
    <source>
        <dbReference type="EMBL" id="MDK4301370.1"/>
    </source>
</evidence>
<keyword evidence="3" id="KW-1185">Reference proteome</keyword>
<reference evidence="2 3" key="1">
    <citation type="submission" date="2023-05" db="EMBL/GenBank/DDBJ databases">
        <title>Metabolic capabilities are highly conserved among human nasal-associated Corynebacterium species in pangenomic analyses.</title>
        <authorList>
            <person name="Tran T.H."/>
            <person name="Roberts A.Q."/>
            <person name="Escapa I.F."/>
            <person name="Gao W."/>
            <person name="Conlan S."/>
            <person name="Kong H."/>
            <person name="Segre J.A."/>
            <person name="Kelly M.S."/>
            <person name="Lemon K.P."/>
        </authorList>
    </citation>
    <scope>NUCLEOTIDE SEQUENCE [LARGE SCALE GENOMIC DNA]</scope>
    <source>
        <strain evidence="2 3">KPL2811</strain>
    </source>
</reference>